<name>A0AAW1N2L2_POPJA</name>
<dbReference type="InterPro" id="IPR008042">
    <property type="entry name" value="Retrotrans_Pao"/>
</dbReference>
<accession>A0AAW1N2L2</accession>
<comment type="caution">
    <text evidence="1">The sequence shown here is derived from an EMBL/GenBank/DDBJ whole genome shotgun (WGS) entry which is preliminary data.</text>
</comment>
<dbReference type="Pfam" id="PF05380">
    <property type="entry name" value="Peptidase_A17"/>
    <property type="match status" value="1"/>
</dbReference>
<reference evidence="1 2" key="1">
    <citation type="journal article" date="2024" name="BMC Genomics">
        <title>De novo assembly and annotation of Popillia japonica's genome with initial clues to its potential as an invasive pest.</title>
        <authorList>
            <person name="Cucini C."/>
            <person name="Boschi S."/>
            <person name="Funari R."/>
            <person name="Cardaioli E."/>
            <person name="Iannotti N."/>
            <person name="Marturano G."/>
            <person name="Paoli F."/>
            <person name="Bruttini M."/>
            <person name="Carapelli A."/>
            <person name="Frati F."/>
            <person name="Nardi F."/>
        </authorList>
    </citation>
    <scope>NUCLEOTIDE SEQUENCE [LARGE SCALE GENOMIC DNA]</scope>
    <source>
        <strain evidence="1">DMR45628</strain>
    </source>
</reference>
<dbReference type="EMBL" id="JASPKY010000017">
    <property type="protein sequence ID" value="KAK9752867.1"/>
    <property type="molecule type" value="Genomic_DNA"/>
</dbReference>
<protein>
    <submittedName>
        <fullName evidence="1">Pao retrotransposon peptidase</fullName>
    </submittedName>
</protein>
<keyword evidence="2" id="KW-1185">Reference proteome</keyword>
<organism evidence="1 2">
    <name type="scientific">Popillia japonica</name>
    <name type="common">Japanese beetle</name>
    <dbReference type="NCBI Taxonomy" id="7064"/>
    <lineage>
        <taxon>Eukaryota</taxon>
        <taxon>Metazoa</taxon>
        <taxon>Ecdysozoa</taxon>
        <taxon>Arthropoda</taxon>
        <taxon>Hexapoda</taxon>
        <taxon>Insecta</taxon>
        <taxon>Pterygota</taxon>
        <taxon>Neoptera</taxon>
        <taxon>Endopterygota</taxon>
        <taxon>Coleoptera</taxon>
        <taxon>Polyphaga</taxon>
        <taxon>Scarabaeiformia</taxon>
        <taxon>Scarabaeidae</taxon>
        <taxon>Rutelinae</taxon>
        <taxon>Popillia</taxon>
    </lineage>
</organism>
<dbReference type="PANTHER" id="PTHR47331">
    <property type="entry name" value="PHD-TYPE DOMAIN-CONTAINING PROTEIN"/>
    <property type="match status" value="1"/>
</dbReference>
<proteinExistence type="predicted"/>
<evidence type="ECO:0000313" key="1">
    <source>
        <dbReference type="EMBL" id="KAK9752867.1"/>
    </source>
</evidence>
<dbReference type="AlphaFoldDB" id="A0AAW1N2L2"/>
<evidence type="ECO:0000313" key="2">
    <source>
        <dbReference type="Proteomes" id="UP001458880"/>
    </source>
</evidence>
<gene>
    <name evidence="1" type="ORF">QE152_g3867</name>
</gene>
<sequence length="381" mass="42947">MCVSGISNCATSNCATSIKSKCTVKCKSKHNDYSFSIDCLVVPEISGYLPQFKFDISSWRIPANIELADPRFNTPGSIDVLLGANIFWNLLQIGRVTLGFDKPLLQKTRLGWILAGSIGDTSHSVNTKCHFNKNIDIQEQLAKFWEIEECPSSKPWSEEERACEAHFQNNFLPHHGVVNESSLTTKLRVVFDASFPSSSGFSLNNLQMDFFGILSIGINENTKTLGLLWNPKQDTLFFKINPNISCTSTKRAILSVISQIFDTPLGMFGACIITAKILLQALWQEKLDWDDSIPRALQREWDDFRENLFYLNELQIPRRCSEVFLWTDSTIVLAWIQTPPNLLKTFVANRIAQIQDLTNGSSWRHVPTSSNAADPLSRGME</sequence>
<dbReference type="Proteomes" id="UP001458880">
    <property type="component" value="Unassembled WGS sequence"/>
</dbReference>